<gene>
    <name evidence="6" type="ORF">ELD05_10495</name>
</gene>
<dbReference type="InterPro" id="IPR059113">
    <property type="entry name" value="Znf_ribbon"/>
</dbReference>
<evidence type="ECO:0000313" key="7">
    <source>
        <dbReference type="Proteomes" id="UP000282930"/>
    </source>
</evidence>
<feature type="transmembrane region" description="Helical" evidence="1">
    <location>
        <begin position="66"/>
        <end position="86"/>
    </location>
</feature>
<dbReference type="GO" id="GO:0005886">
    <property type="term" value="C:plasma membrane"/>
    <property type="evidence" value="ECO:0007669"/>
    <property type="project" value="UniProtKB-SubCell"/>
</dbReference>
<dbReference type="InterPro" id="IPR054530">
    <property type="entry name" value="TcaA_4th"/>
</dbReference>
<keyword evidence="1" id="KW-0472">Membrane</keyword>
<feature type="domain" description="TcaA 4th" evidence="4">
    <location>
        <begin position="289"/>
        <end position="355"/>
    </location>
</feature>
<evidence type="ECO:0000259" key="2">
    <source>
        <dbReference type="Pfam" id="PF13248"/>
    </source>
</evidence>
<keyword evidence="7" id="KW-1185">Reference proteome</keyword>
<feature type="domain" description="YvbJ-like NTF2-like" evidence="5">
    <location>
        <begin position="372"/>
        <end position="494"/>
    </location>
</feature>
<dbReference type="Pfam" id="PF22820">
    <property type="entry name" value="TcaA_3rd_4th"/>
    <property type="match status" value="2"/>
</dbReference>
<evidence type="ECO:0000313" key="6">
    <source>
        <dbReference type="EMBL" id="AZT91032.1"/>
    </source>
</evidence>
<sequence length="518" mass="59317">MFYCPKCGATIEKGQKVCTQCGESLEAKTSNNLQRTKREFFLEKYFDDQTKEFRVPSIKLKFDRKLLPWLYGIIGFLVFLILFVAVGKSIYSPQRVVNEFKEAVKNKDTKMLSQIIVHETGEQISQDNLKAFLELCQTKPEYINEVYKALDEAIQSISNSSSDKKNESLTDILSNLFSAHDYSNDFLLKPAGKGLIFFTKYKIAAKNYFLKVKCDTKDAKIFLNGKNITSVSDPSQEISIGPLIAGIYKIEAKYKGPYCTLEESEEEKLYSTEFSNYNQYSVELYLNPRYVEVESDFEDAEIILNGKPTGVLVKDASEFGPVSDESEFSAKIKLPWGEARTTSVKLGNWSNSITIPNTLSNDDTNNSTFEKVASVINDFEKSYRTAMTAQDPNKFLNISDELKQTFSSRIQELKDYKQKFTGKVTKTEFNFGTLQLFKDEEEKITLKVTAKIYYKDTVYSQDESSPQDIPEKVTTQVYTLVWDENAKNFVIVKIEAPWFYDWPKDGKIKEYKLDEGSV</sequence>
<keyword evidence="1" id="KW-1133">Transmembrane helix</keyword>
<dbReference type="EMBL" id="CP034791">
    <property type="protein sequence ID" value="AZT91032.1"/>
    <property type="molecule type" value="Genomic_DNA"/>
</dbReference>
<keyword evidence="1" id="KW-0812">Transmembrane</keyword>
<dbReference type="PANTHER" id="PTHR40038:SF1">
    <property type="entry name" value="MEMBRANE-ASSOCIATED PROTEIN TCAA"/>
    <property type="match status" value="1"/>
</dbReference>
<organism evidence="6 7">
    <name type="scientific">Caldicellulosiruptor changbaiensis</name>
    <dbReference type="NCBI Taxonomy" id="1222016"/>
    <lineage>
        <taxon>Bacteria</taxon>
        <taxon>Bacillati</taxon>
        <taxon>Bacillota</taxon>
        <taxon>Bacillota incertae sedis</taxon>
        <taxon>Caldicellulosiruptorales</taxon>
        <taxon>Caldicellulosiruptoraceae</taxon>
        <taxon>Caldicellulosiruptor</taxon>
    </lineage>
</organism>
<reference evidence="6 7" key="1">
    <citation type="submission" date="2018-12" db="EMBL/GenBank/DDBJ databases">
        <title>Genome sequence from the cellulolytic species, Caldicellulosiruptor changbaiensis.</title>
        <authorList>
            <person name="Blumer-Schuette S.E."/>
            <person name="Mendoza C."/>
        </authorList>
    </citation>
    <scope>NUCLEOTIDE SEQUENCE [LARGE SCALE GENOMIC DNA]</scope>
    <source>
        <strain evidence="6 7">CBS-Z</strain>
    </source>
</reference>
<dbReference type="Pfam" id="PF22813">
    <property type="entry name" value="TcaA_2nd"/>
    <property type="match status" value="1"/>
</dbReference>
<dbReference type="InterPro" id="IPR056902">
    <property type="entry name" value="NTF2_YvbJ"/>
</dbReference>
<evidence type="ECO:0000259" key="4">
    <source>
        <dbReference type="Pfam" id="PF22820"/>
    </source>
</evidence>
<dbReference type="PANTHER" id="PTHR40038">
    <property type="entry name" value="MEMBRANE-ASSOCIATED PROTEIN TCAA"/>
    <property type="match status" value="1"/>
</dbReference>
<protein>
    <submittedName>
        <fullName evidence="6">Zinc-ribbon domain-containing protein</fullName>
    </submittedName>
</protein>
<dbReference type="Pfam" id="PF13248">
    <property type="entry name" value="Zn_ribbon_3"/>
    <property type="match status" value="1"/>
</dbReference>
<evidence type="ECO:0000256" key="1">
    <source>
        <dbReference type="SAM" id="Phobius"/>
    </source>
</evidence>
<dbReference type="Proteomes" id="UP000282930">
    <property type="component" value="Chromosome"/>
</dbReference>
<feature type="domain" description="TcaA 4th" evidence="4">
    <location>
        <begin position="209"/>
        <end position="280"/>
    </location>
</feature>
<dbReference type="AlphaFoldDB" id="A0A3T0D896"/>
<dbReference type="InterPro" id="IPR054529">
    <property type="entry name" value="TcaA_2nd"/>
</dbReference>
<proteinExistence type="predicted"/>
<accession>A0A3T0D896</accession>
<dbReference type="RefSeq" id="WP_011916447.1">
    <property type="nucleotide sequence ID" value="NZ_CP034791.1"/>
</dbReference>
<dbReference type="KEGG" id="ccha:ELD05_10495"/>
<evidence type="ECO:0000259" key="5">
    <source>
        <dbReference type="Pfam" id="PF25155"/>
    </source>
</evidence>
<feature type="domain" description="TcaA second" evidence="3">
    <location>
        <begin position="93"/>
        <end position="204"/>
    </location>
</feature>
<dbReference type="Pfam" id="PF25155">
    <property type="entry name" value="NTF2_YvbJ"/>
    <property type="match status" value="1"/>
</dbReference>
<feature type="domain" description="Putative zinc-ribbon" evidence="2">
    <location>
        <begin position="1"/>
        <end position="24"/>
    </location>
</feature>
<evidence type="ECO:0000259" key="3">
    <source>
        <dbReference type="Pfam" id="PF22813"/>
    </source>
</evidence>
<name>A0A3T0D896_9FIRM</name>